<dbReference type="EC" id="2.7.13.3" evidence="3"/>
<dbReference type="PANTHER" id="PTHR44936">
    <property type="entry name" value="SENSOR PROTEIN CREC"/>
    <property type="match status" value="1"/>
</dbReference>
<organism evidence="18 19">
    <name type="scientific">Poseidonocella sedimentorum</name>
    <dbReference type="NCBI Taxonomy" id="871652"/>
    <lineage>
        <taxon>Bacteria</taxon>
        <taxon>Pseudomonadati</taxon>
        <taxon>Pseudomonadota</taxon>
        <taxon>Alphaproteobacteria</taxon>
        <taxon>Rhodobacterales</taxon>
        <taxon>Roseobacteraceae</taxon>
        <taxon>Poseidonocella</taxon>
    </lineage>
</organism>
<dbReference type="SUPFAM" id="SSF47384">
    <property type="entry name" value="Homodimeric domain of signal transducing histidine kinase"/>
    <property type="match status" value="1"/>
</dbReference>
<evidence type="ECO:0000256" key="1">
    <source>
        <dbReference type="ARBA" id="ARBA00000085"/>
    </source>
</evidence>
<reference evidence="18 19" key="1">
    <citation type="submission" date="2016-10" db="EMBL/GenBank/DDBJ databases">
        <authorList>
            <person name="de Groot N.N."/>
        </authorList>
    </citation>
    <scope>NUCLEOTIDE SEQUENCE [LARGE SCALE GENOMIC DNA]</scope>
    <source>
        <strain evidence="19">KMM 9023,NRIC 0796,JCM 17311,KCTC 23692</strain>
    </source>
</reference>
<proteinExistence type="predicted"/>
<feature type="transmembrane region" description="Helical" evidence="15">
    <location>
        <begin position="159"/>
        <end position="178"/>
    </location>
</feature>
<evidence type="ECO:0000256" key="2">
    <source>
        <dbReference type="ARBA" id="ARBA00004429"/>
    </source>
</evidence>
<feature type="domain" description="HAMP" evidence="17">
    <location>
        <begin position="179"/>
        <end position="230"/>
    </location>
</feature>
<protein>
    <recommendedName>
        <fullName evidence="3">histidine kinase</fullName>
        <ecNumber evidence="3">2.7.13.3</ecNumber>
    </recommendedName>
</protein>
<keyword evidence="13" id="KW-0902">Two-component regulatory system</keyword>
<dbReference type="InterPro" id="IPR003661">
    <property type="entry name" value="HisK_dim/P_dom"/>
</dbReference>
<evidence type="ECO:0000256" key="5">
    <source>
        <dbReference type="ARBA" id="ARBA00022519"/>
    </source>
</evidence>
<keyword evidence="7" id="KW-0808">Transferase</keyword>
<keyword evidence="4" id="KW-1003">Cell membrane</keyword>
<dbReference type="InterPro" id="IPR003594">
    <property type="entry name" value="HATPase_dom"/>
</dbReference>
<sequence>MFFAWLKQYMPRSLYGRAALILLLPVVSLQLIVSVAFIQRHFATVTEQLTSAVVLELAYLDEAVSQAEAPQTTLRALGRAFDVGVRFVPADTVPEADAYSWFDLTARRVMSELHAGLDGLAAVALPDDRRVVLWLETGAGVVEARLRRDRLSAPNPHQLLVIIVVLGAFLSLISFLFLRNQLRPIYRLGQAAEAFGKGRHLPYKPAGANEVRAAGAAFLDMRARIERHIEQRTLMLSGVSHDLRTPLTRLKLGLSMLDSDEREPLERDVEEMKQMIDAFLEFSRGAAEGEAERVEPRQIVAQIVEDFARMGVNVELGVVEETGPVRLRGAAVRRAIENLIRNAVRYGNRAVVSITTTERSLCVSVEDDGPGIPEEHRADALRPFTRLDPGRNQNRGAGVGLGLAIAADVARAHGGSLRLGESEALGGLRADLWLGR</sequence>
<evidence type="ECO:0000256" key="4">
    <source>
        <dbReference type="ARBA" id="ARBA00022475"/>
    </source>
</evidence>
<dbReference type="Proteomes" id="UP000199302">
    <property type="component" value="Unassembled WGS sequence"/>
</dbReference>
<keyword evidence="5" id="KW-0997">Cell inner membrane</keyword>
<evidence type="ECO:0000256" key="15">
    <source>
        <dbReference type="SAM" id="Phobius"/>
    </source>
</evidence>
<keyword evidence="12 15" id="KW-1133">Transmembrane helix</keyword>
<dbReference type="CDD" id="cd00082">
    <property type="entry name" value="HisKA"/>
    <property type="match status" value="1"/>
</dbReference>
<dbReference type="SMART" id="SM00387">
    <property type="entry name" value="HATPase_c"/>
    <property type="match status" value="1"/>
</dbReference>
<dbReference type="GO" id="GO:0005886">
    <property type="term" value="C:plasma membrane"/>
    <property type="evidence" value="ECO:0007669"/>
    <property type="project" value="UniProtKB-SubCell"/>
</dbReference>
<dbReference type="GO" id="GO:0000155">
    <property type="term" value="F:phosphorelay sensor kinase activity"/>
    <property type="evidence" value="ECO:0007669"/>
    <property type="project" value="InterPro"/>
</dbReference>
<evidence type="ECO:0000259" key="16">
    <source>
        <dbReference type="PROSITE" id="PS50109"/>
    </source>
</evidence>
<keyword evidence="10 18" id="KW-0418">Kinase</keyword>
<dbReference type="PRINTS" id="PR00344">
    <property type="entry name" value="BCTRLSENSOR"/>
</dbReference>
<dbReference type="STRING" id="871652.SAMN04515673_1175"/>
<dbReference type="InterPro" id="IPR036097">
    <property type="entry name" value="HisK_dim/P_sf"/>
</dbReference>
<evidence type="ECO:0000259" key="17">
    <source>
        <dbReference type="PROSITE" id="PS50885"/>
    </source>
</evidence>
<comment type="catalytic activity">
    <reaction evidence="1">
        <text>ATP + protein L-histidine = ADP + protein N-phospho-L-histidine.</text>
        <dbReference type="EC" id="2.7.13.3"/>
    </reaction>
</comment>
<feature type="domain" description="Histidine kinase" evidence="16">
    <location>
        <begin position="238"/>
        <end position="436"/>
    </location>
</feature>
<keyword evidence="9" id="KW-0547">Nucleotide-binding</keyword>
<dbReference type="InterPro" id="IPR050980">
    <property type="entry name" value="2C_sensor_his_kinase"/>
</dbReference>
<dbReference type="Pfam" id="PF00512">
    <property type="entry name" value="HisKA"/>
    <property type="match status" value="1"/>
</dbReference>
<evidence type="ECO:0000256" key="13">
    <source>
        <dbReference type="ARBA" id="ARBA00023012"/>
    </source>
</evidence>
<dbReference type="SUPFAM" id="SSF55874">
    <property type="entry name" value="ATPase domain of HSP90 chaperone/DNA topoisomerase II/histidine kinase"/>
    <property type="match status" value="1"/>
</dbReference>
<evidence type="ECO:0000256" key="9">
    <source>
        <dbReference type="ARBA" id="ARBA00022741"/>
    </source>
</evidence>
<dbReference type="EMBL" id="FOYI01000017">
    <property type="protein sequence ID" value="SFR19467.1"/>
    <property type="molecule type" value="Genomic_DNA"/>
</dbReference>
<comment type="subcellular location">
    <subcellularLocation>
        <location evidence="2">Cell inner membrane</location>
        <topology evidence="2">Multi-pass membrane protein</topology>
    </subcellularLocation>
</comment>
<keyword evidence="8 15" id="KW-0812">Transmembrane</keyword>
<dbReference type="Pfam" id="PF02518">
    <property type="entry name" value="HATPase_c"/>
    <property type="match status" value="1"/>
</dbReference>
<dbReference type="PROSITE" id="PS50109">
    <property type="entry name" value="HIS_KIN"/>
    <property type="match status" value="1"/>
</dbReference>
<dbReference type="InterPro" id="IPR004358">
    <property type="entry name" value="Sig_transdc_His_kin-like_C"/>
</dbReference>
<evidence type="ECO:0000256" key="6">
    <source>
        <dbReference type="ARBA" id="ARBA00022553"/>
    </source>
</evidence>
<dbReference type="AlphaFoldDB" id="A0A1I6EPC9"/>
<evidence type="ECO:0000256" key="3">
    <source>
        <dbReference type="ARBA" id="ARBA00012438"/>
    </source>
</evidence>
<keyword evidence="11" id="KW-0067">ATP-binding</keyword>
<evidence type="ECO:0000313" key="19">
    <source>
        <dbReference type="Proteomes" id="UP000199302"/>
    </source>
</evidence>
<keyword evidence="19" id="KW-1185">Reference proteome</keyword>
<dbReference type="InterPro" id="IPR036890">
    <property type="entry name" value="HATPase_C_sf"/>
</dbReference>
<dbReference type="SMART" id="SM00388">
    <property type="entry name" value="HisKA"/>
    <property type="match status" value="1"/>
</dbReference>
<name>A0A1I6EPC9_9RHOB</name>
<dbReference type="InterPro" id="IPR005467">
    <property type="entry name" value="His_kinase_dom"/>
</dbReference>
<evidence type="ECO:0000256" key="11">
    <source>
        <dbReference type="ARBA" id="ARBA00022840"/>
    </source>
</evidence>
<dbReference type="PANTHER" id="PTHR44936:SF5">
    <property type="entry name" value="SENSOR HISTIDINE KINASE ENVZ"/>
    <property type="match status" value="1"/>
</dbReference>
<evidence type="ECO:0000256" key="7">
    <source>
        <dbReference type="ARBA" id="ARBA00022679"/>
    </source>
</evidence>
<keyword evidence="14 15" id="KW-0472">Membrane</keyword>
<dbReference type="OrthoDB" id="9804645at2"/>
<accession>A0A1I6EPC9</accession>
<keyword evidence="6" id="KW-0597">Phosphoprotein</keyword>
<evidence type="ECO:0000256" key="8">
    <source>
        <dbReference type="ARBA" id="ARBA00022692"/>
    </source>
</evidence>
<dbReference type="PROSITE" id="PS50885">
    <property type="entry name" value="HAMP"/>
    <property type="match status" value="1"/>
</dbReference>
<dbReference type="GO" id="GO:0005524">
    <property type="term" value="F:ATP binding"/>
    <property type="evidence" value="ECO:0007669"/>
    <property type="project" value="UniProtKB-KW"/>
</dbReference>
<evidence type="ECO:0000256" key="12">
    <source>
        <dbReference type="ARBA" id="ARBA00022989"/>
    </source>
</evidence>
<dbReference type="Gene3D" id="3.30.565.10">
    <property type="entry name" value="Histidine kinase-like ATPase, C-terminal domain"/>
    <property type="match status" value="1"/>
</dbReference>
<evidence type="ECO:0000256" key="14">
    <source>
        <dbReference type="ARBA" id="ARBA00023136"/>
    </source>
</evidence>
<dbReference type="InterPro" id="IPR003660">
    <property type="entry name" value="HAMP_dom"/>
</dbReference>
<dbReference type="Gene3D" id="1.10.287.130">
    <property type="match status" value="1"/>
</dbReference>
<evidence type="ECO:0000256" key="10">
    <source>
        <dbReference type="ARBA" id="ARBA00022777"/>
    </source>
</evidence>
<evidence type="ECO:0000313" key="18">
    <source>
        <dbReference type="EMBL" id="SFR19467.1"/>
    </source>
</evidence>
<gene>
    <name evidence="18" type="ORF">SAMN04515673_1175</name>
</gene>